<organism evidence="3 4">
    <name type="scientific">Ligilactobacillus equi DSM 15833 = JCM 10991</name>
    <dbReference type="NCBI Taxonomy" id="1423740"/>
    <lineage>
        <taxon>Bacteria</taxon>
        <taxon>Bacillati</taxon>
        <taxon>Bacillota</taxon>
        <taxon>Bacilli</taxon>
        <taxon>Lactobacillales</taxon>
        <taxon>Lactobacillaceae</taxon>
        <taxon>Ligilactobacillus</taxon>
    </lineage>
</organism>
<dbReference type="PATRIC" id="fig|1423740.3.peg.1997"/>
<dbReference type="Proteomes" id="UP000051048">
    <property type="component" value="Unassembled WGS sequence"/>
</dbReference>
<proteinExistence type="predicted"/>
<dbReference type="Pfam" id="PF18994">
    <property type="entry name" value="Prophage_tailD1"/>
    <property type="match status" value="1"/>
</dbReference>
<dbReference type="STRING" id="1423740.FC36_GL001849"/>
<evidence type="ECO:0000259" key="2">
    <source>
        <dbReference type="PROSITE" id="PS51688"/>
    </source>
</evidence>
<dbReference type="InterPro" id="IPR007119">
    <property type="entry name" value="Phage_tail_spike_N"/>
</dbReference>
<dbReference type="EMBL" id="AZFH01000198">
    <property type="protein sequence ID" value="KRL76611.1"/>
    <property type="molecule type" value="Genomic_DNA"/>
</dbReference>
<evidence type="ECO:0000256" key="1">
    <source>
        <dbReference type="SAM" id="Coils"/>
    </source>
</evidence>
<dbReference type="InterPro" id="IPR044051">
    <property type="entry name" value="Prophage_tail_N"/>
</dbReference>
<comment type="caution">
    <text evidence="3">The sequence shown here is derived from an EMBL/GenBank/DDBJ whole genome shotgun (WGS) entry which is preliminary data.</text>
</comment>
<dbReference type="OrthoDB" id="2249783at2"/>
<dbReference type="NCBIfam" id="TIGR01665">
    <property type="entry name" value="put_anti_recept"/>
    <property type="match status" value="1"/>
</dbReference>
<dbReference type="Pfam" id="PF06605">
    <property type="entry name" value="Prophage_tail"/>
    <property type="match status" value="1"/>
</dbReference>
<dbReference type="PROSITE" id="PS51688">
    <property type="entry name" value="ICA"/>
    <property type="match status" value="1"/>
</dbReference>
<evidence type="ECO:0000313" key="3">
    <source>
        <dbReference type="EMBL" id="KRL76611.1"/>
    </source>
</evidence>
<gene>
    <name evidence="3" type="ORF">FC36_GL001849</name>
</gene>
<feature type="coiled-coil region" evidence="1">
    <location>
        <begin position="691"/>
        <end position="718"/>
    </location>
</feature>
<dbReference type="InterPro" id="IPR010572">
    <property type="entry name" value="Tail_dom"/>
</dbReference>
<protein>
    <submittedName>
        <fullName evidence="3">Phage protein</fullName>
    </submittedName>
</protein>
<sequence>MGGENLSYPILYSADETDFFGNGLGTLPDALSVLVTEERNGEFTLSMTYPQEGKRADLLTNNRIIKVDAGHKLKDQRFVIKTVTPKMSDDGYIDLTVYAEHISYITADLAVTPSIVLSGNAESALQQWKGALLGGNPDIVVDSDIETKNETSLDITKATNARQVLGGVAGSILDVWGGEYRFDNLHISLRKQRGTTANTLLSYGRNLLTFEQEQDISQTYTSIYPYAAVSYASGSDHQMVTVDGYIVDSEYLKKYPNRKILPVDFGSEFSDYRIGSKPSDASSDDKTIYTSETEIKKLLKNQAQSYVVNNRIGIPKVSTKISFADLSKTEEYKNVAPLEYVDLCDIVPVRFEKLGIDSEIKVTRIVWNVLLDAYDSIELGDLSTTLGESISAVASETKEVKNNLAQTRILAQTAADGNHTVFRTDGGTTEPTAKKVGDLWFKTDGNDVYMLTWNGTNWEEITNTKDVYRVSREVASLTANVPTKSELSETFRQSESLANSKFDSVKQSASLATSEAYSQAQSVIDSQSTKFDKVWGSLSAKNSEFWSSLEKADSLTLDGLKTTQVDLEQIKRDVDSQSKATSETISQAISGMVSTSAQADKLSRSLSLATSEINSAWQSNSTSLSNLAKGLDSLSTGVKSTTDSLTATYNDQKGKVATLTTDVTGLKGAVKDNEDNINSLSLGAKGMSASISNAQGAINNLQADADGLKQEVTKKVDNTTYQTGISNLNGKIDLKAAKSYVDSELSKKANSAELSVTNEKIEAQASRISSLTTDVEGKITDLQNKTTPQQLIKTVTDSGQANHVVTADSVNQSISGVRTEITKAKDELTGKLTTVETKVQQNTNETKSTKDKTERLISSLGADSNGNFNWANNSKIDTALGSYQTIKKIDGKIDGLQVGGRNLLKGTADITGDVASYEGSINRKIFNGNDGVSTNQAWQGILINMKNALGRADIKSGDTITLSVYVKADKTINTGTLDIYRAFGTVDEAKTSANTGATVYAINMSSKPITTQWQQYSWVFKVQESTLYRMNTRVEYNSTPNTNIYYAGLKLEKGNKPSDWSPAPEDVEGKINGVQSNLTSYKAEVSNTYAKASSVYTKSDANSLIQSRIDQTAGEIKQEVSATLVGAGRNLAEGTSSTWQGMGYTPKGNTNEVVTLVPRINLYNLKVGDTLTVYMQYQYGSAKLVSNTAQTFVPFRLVGNKTRYDKALYGAPSDKVVATNNTTWREVTLQIKVDSEMLSNDYYSANARWDGVSGGWWQWTKFKVERGTNRSDWSPAPEDVAYKSQMLQKPDGWSAVLSDNYGRILSGLALDNSDVRFKGNHIHLDGQTIIDNSIIKSAMIDSIDATKIKAGSIDGQRLRGTVIDGNVANIKNLHATNLFADGLIDGKFLHITGASQLDSAIIKNVHIADGAITNAKIGNLSVDTAKIKDGAITSAKIGSIDAGKITAGTLNAANVRIINLDANNITTGTLKGPNLSLNLMTGAVDFRHGHIQSTSGNFHIDIDNGTIEAFNGIGDGVGIHNGVFELTSKNLFDNNQKPYFKIDNYITSTTGAGSYHGASLQGRDALEIYVGDTEPSDLITASGYGILIDKTFGTRIIGGNTGVTLTAGTAYGDVVKSSPQIAIGAGQRGLTGGSEIHINASYTRITSATNRTTSSSPNLYVGSDGTLLRSTSASKYKTAIVDAHGMENYGEKLINISPKLWVDKAEKARFKEGRNDGYALHYGLIADELDKEGLSKLVRYDSQGEIEGIEYDKIAVALLPLLKKQQNQIAELQEQIEELKGR</sequence>
<name>A0A0R1TD70_9LACO</name>
<accession>A0A0R1TD70</accession>
<keyword evidence="1" id="KW-0175">Coiled coil</keyword>
<reference evidence="3 4" key="1">
    <citation type="journal article" date="2015" name="Genome Announc.">
        <title>Expanding the biotechnology potential of lactobacilli through comparative genomics of 213 strains and associated genera.</title>
        <authorList>
            <person name="Sun Z."/>
            <person name="Harris H.M."/>
            <person name="McCann A."/>
            <person name="Guo C."/>
            <person name="Argimon S."/>
            <person name="Zhang W."/>
            <person name="Yang X."/>
            <person name="Jeffery I.B."/>
            <person name="Cooney J.C."/>
            <person name="Kagawa T.F."/>
            <person name="Liu W."/>
            <person name="Song Y."/>
            <person name="Salvetti E."/>
            <person name="Wrobel A."/>
            <person name="Rasinkangas P."/>
            <person name="Parkhill J."/>
            <person name="Rea M.C."/>
            <person name="O'Sullivan O."/>
            <person name="Ritari J."/>
            <person name="Douillard F.P."/>
            <person name="Paul Ross R."/>
            <person name="Yang R."/>
            <person name="Briner A.E."/>
            <person name="Felis G.E."/>
            <person name="de Vos W.M."/>
            <person name="Barrangou R."/>
            <person name="Klaenhammer T.R."/>
            <person name="Caufield P.W."/>
            <person name="Cui Y."/>
            <person name="Zhang H."/>
            <person name="O'Toole P.W."/>
        </authorList>
    </citation>
    <scope>NUCLEOTIDE SEQUENCE [LARGE SCALE GENOMIC DNA]</scope>
    <source>
        <strain evidence="3 4">DSM 15833</strain>
    </source>
</reference>
<feature type="domain" description="Peptidase S74" evidence="2">
    <location>
        <begin position="1672"/>
        <end position="1776"/>
    </location>
</feature>
<dbReference type="InterPro" id="IPR030392">
    <property type="entry name" value="S74_ICA"/>
</dbReference>
<evidence type="ECO:0000313" key="4">
    <source>
        <dbReference type="Proteomes" id="UP000051048"/>
    </source>
</evidence>